<keyword evidence="2 5" id="KW-0812">Transmembrane</keyword>
<dbReference type="EMBL" id="JAGTJQ010000006">
    <property type="protein sequence ID" value="KAH7028916.1"/>
    <property type="molecule type" value="Genomic_DNA"/>
</dbReference>
<feature type="transmembrane region" description="Helical" evidence="5">
    <location>
        <begin position="268"/>
        <end position="289"/>
    </location>
</feature>
<organism evidence="7 8">
    <name type="scientific">Microdochium trichocladiopsis</name>
    <dbReference type="NCBI Taxonomy" id="1682393"/>
    <lineage>
        <taxon>Eukaryota</taxon>
        <taxon>Fungi</taxon>
        <taxon>Dikarya</taxon>
        <taxon>Ascomycota</taxon>
        <taxon>Pezizomycotina</taxon>
        <taxon>Sordariomycetes</taxon>
        <taxon>Xylariomycetidae</taxon>
        <taxon>Xylariales</taxon>
        <taxon>Microdochiaceae</taxon>
        <taxon>Microdochium</taxon>
    </lineage>
</organism>
<feature type="domain" description="Major facilitator superfamily (MFS) profile" evidence="6">
    <location>
        <begin position="1"/>
        <end position="358"/>
    </location>
</feature>
<dbReference type="Pfam" id="PF07690">
    <property type="entry name" value="MFS_1"/>
    <property type="match status" value="1"/>
</dbReference>
<dbReference type="PANTHER" id="PTHR23502">
    <property type="entry name" value="MAJOR FACILITATOR SUPERFAMILY"/>
    <property type="match status" value="1"/>
</dbReference>
<dbReference type="PROSITE" id="PS50850">
    <property type="entry name" value="MFS"/>
    <property type="match status" value="1"/>
</dbReference>
<accession>A0A9P9BSJ7</accession>
<gene>
    <name evidence="7" type="ORF">B0I36DRAFT_363527</name>
</gene>
<evidence type="ECO:0000259" key="6">
    <source>
        <dbReference type="PROSITE" id="PS50850"/>
    </source>
</evidence>
<feature type="transmembrane region" description="Helical" evidence="5">
    <location>
        <begin position="333"/>
        <end position="354"/>
    </location>
</feature>
<name>A0A9P9BSJ7_9PEZI</name>
<dbReference type="InterPro" id="IPR011701">
    <property type="entry name" value="MFS"/>
</dbReference>
<comment type="caution">
    <text evidence="7">The sequence shown here is derived from an EMBL/GenBank/DDBJ whole genome shotgun (WGS) entry which is preliminary data.</text>
</comment>
<dbReference type="GeneID" id="70188367"/>
<reference evidence="7" key="1">
    <citation type="journal article" date="2021" name="Nat. Commun.">
        <title>Genetic determinants of endophytism in the Arabidopsis root mycobiome.</title>
        <authorList>
            <person name="Mesny F."/>
            <person name="Miyauchi S."/>
            <person name="Thiergart T."/>
            <person name="Pickel B."/>
            <person name="Atanasova L."/>
            <person name="Karlsson M."/>
            <person name="Huettel B."/>
            <person name="Barry K.W."/>
            <person name="Haridas S."/>
            <person name="Chen C."/>
            <person name="Bauer D."/>
            <person name="Andreopoulos W."/>
            <person name="Pangilinan J."/>
            <person name="LaButti K."/>
            <person name="Riley R."/>
            <person name="Lipzen A."/>
            <person name="Clum A."/>
            <person name="Drula E."/>
            <person name="Henrissat B."/>
            <person name="Kohler A."/>
            <person name="Grigoriev I.V."/>
            <person name="Martin F.M."/>
            <person name="Hacquard S."/>
        </authorList>
    </citation>
    <scope>NUCLEOTIDE SEQUENCE</scope>
    <source>
        <strain evidence="7">MPI-CAGE-CH-0230</strain>
    </source>
</reference>
<keyword evidence="3 5" id="KW-1133">Transmembrane helix</keyword>
<protein>
    <submittedName>
        <fullName evidence="7">Major facilitator superfamily transporter</fullName>
    </submittedName>
</protein>
<comment type="subcellular location">
    <subcellularLocation>
        <location evidence="1">Membrane</location>
        <topology evidence="1">Multi-pass membrane protein</topology>
    </subcellularLocation>
</comment>
<dbReference type="SUPFAM" id="SSF103473">
    <property type="entry name" value="MFS general substrate transporter"/>
    <property type="match status" value="1"/>
</dbReference>
<feature type="transmembrane region" description="Helical" evidence="5">
    <location>
        <begin position="147"/>
        <end position="169"/>
    </location>
</feature>
<keyword evidence="8" id="KW-1185">Reference proteome</keyword>
<evidence type="ECO:0000256" key="5">
    <source>
        <dbReference type="SAM" id="Phobius"/>
    </source>
</evidence>
<evidence type="ECO:0000256" key="4">
    <source>
        <dbReference type="ARBA" id="ARBA00023136"/>
    </source>
</evidence>
<feature type="transmembrane region" description="Helical" evidence="5">
    <location>
        <begin position="244"/>
        <end position="262"/>
    </location>
</feature>
<dbReference type="GO" id="GO:0010509">
    <property type="term" value="P:intracellular polyamine homeostasis"/>
    <property type="evidence" value="ECO:0007669"/>
    <property type="project" value="TreeGrafter"/>
</dbReference>
<dbReference type="RefSeq" id="XP_046011204.1">
    <property type="nucleotide sequence ID" value="XM_046158821.1"/>
</dbReference>
<dbReference type="AlphaFoldDB" id="A0A9P9BSJ7"/>
<sequence length="376" mass="41267">MNVVFCVLSGFSVNIAMLIVCRTLAGGASASAQAVGAGSLADVWDNEERGRAMGIYYLGPLLGVMLAPIFSGALTNAFGWRSTMWFLAAYGFVTLVLILFGLPETLPRRKEHAPPADPALVVDGQPLSQAVTWLRRIFLDPLRIIKFFRYPAIQCTIWCSAITSGSLYILNNGIQPAFAKAHYNYSPWVIGLLYIPGSFSYVLSSIFGGIWLDKVMIRKAVKQGRYDSNGKLIVLPEDRMQENIWIAAVLVPCSFLLFGWVTQFGIHVAVALLATLSFGVSSMLVFVAANTMLTEFMPDDSSSGIALNNFVRNIFTCVGLLVAQPLLDAMGYGGLFSLLAGLCWVVIATCIWLLKKSSRRWREAMDNSMARKSETR</sequence>
<evidence type="ECO:0000256" key="1">
    <source>
        <dbReference type="ARBA" id="ARBA00004141"/>
    </source>
</evidence>
<feature type="transmembrane region" description="Helical" evidence="5">
    <location>
        <begin position="310"/>
        <end position="327"/>
    </location>
</feature>
<dbReference type="GO" id="GO:0005886">
    <property type="term" value="C:plasma membrane"/>
    <property type="evidence" value="ECO:0007669"/>
    <property type="project" value="TreeGrafter"/>
</dbReference>
<dbReference type="OrthoDB" id="3936150at2759"/>
<dbReference type="PANTHER" id="PTHR23502:SF5">
    <property type="entry name" value="QUINIDINE RESISTANCE PROTEIN 3"/>
    <property type="match status" value="1"/>
</dbReference>
<dbReference type="Proteomes" id="UP000756346">
    <property type="component" value="Unassembled WGS sequence"/>
</dbReference>
<evidence type="ECO:0000256" key="2">
    <source>
        <dbReference type="ARBA" id="ARBA00022692"/>
    </source>
</evidence>
<feature type="transmembrane region" description="Helical" evidence="5">
    <location>
        <begin position="84"/>
        <end position="102"/>
    </location>
</feature>
<dbReference type="InterPro" id="IPR036259">
    <property type="entry name" value="MFS_trans_sf"/>
</dbReference>
<dbReference type="InterPro" id="IPR020846">
    <property type="entry name" value="MFS_dom"/>
</dbReference>
<dbReference type="Gene3D" id="1.20.1250.20">
    <property type="entry name" value="MFS general substrate transporter like domains"/>
    <property type="match status" value="1"/>
</dbReference>
<evidence type="ECO:0000256" key="3">
    <source>
        <dbReference type="ARBA" id="ARBA00022989"/>
    </source>
</evidence>
<feature type="transmembrane region" description="Helical" evidence="5">
    <location>
        <begin position="189"/>
        <end position="212"/>
    </location>
</feature>
<feature type="transmembrane region" description="Helical" evidence="5">
    <location>
        <begin position="55"/>
        <end position="78"/>
    </location>
</feature>
<proteinExistence type="predicted"/>
<dbReference type="GO" id="GO:0015203">
    <property type="term" value="F:polyamine transmembrane transporter activity"/>
    <property type="evidence" value="ECO:0007669"/>
    <property type="project" value="TreeGrafter"/>
</dbReference>
<evidence type="ECO:0000313" key="7">
    <source>
        <dbReference type="EMBL" id="KAH7028916.1"/>
    </source>
</evidence>
<keyword evidence="4 5" id="KW-0472">Membrane</keyword>
<evidence type="ECO:0000313" key="8">
    <source>
        <dbReference type="Proteomes" id="UP000756346"/>
    </source>
</evidence>